<keyword evidence="4" id="KW-0808">Transferase</keyword>
<evidence type="ECO:0000256" key="8">
    <source>
        <dbReference type="SAM" id="Phobius"/>
    </source>
</evidence>
<feature type="domain" description="Glycosyltransferase RgtA/B/C/D-like" evidence="9">
    <location>
        <begin position="78"/>
        <end position="226"/>
    </location>
</feature>
<dbReference type="OrthoDB" id="373861at2157"/>
<feature type="transmembrane region" description="Helical" evidence="8">
    <location>
        <begin position="305"/>
        <end position="322"/>
    </location>
</feature>
<dbReference type="EMBL" id="JXOJ01000004">
    <property type="protein sequence ID" value="KLK87747.1"/>
    <property type="molecule type" value="Genomic_DNA"/>
</dbReference>
<keyword evidence="5 8" id="KW-0812">Transmembrane</keyword>
<proteinExistence type="predicted"/>
<keyword evidence="3" id="KW-0328">Glycosyltransferase</keyword>
<dbReference type="AlphaFoldDB" id="A0A0H1R4W6"/>
<feature type="transmembrane region" description="Helical" evidence="8">
    <location>
        <begin position="175"/>
        <end position="199"/>
    </location>
</feature>
<dbReference type="GO" id="GO:0005886">
    <property type="term" value="C:plasma membrane"/>
    <property type="evidence" value="ECO:0007669"/>
    <property type="project" value="UniProtKB-SubCell"/>
</dbReference>
<dbReference type="GO" id="GO:0016763">
    <property type="term" value="F:pentosyltransferase activity"/>
    <property type="evidence" value="ECO:0007669"/>
    <property type="project" value="TreeGrafter"/>
</dbReference>
<accession>A0A0H1R4W6</accession>
<evidence type="ECO:0000259" key="9">
    <source>
        <dbReference type="Pfam" id="PF13231"/>
    </source>
</evidence>
<dbReference type="PANTHER" id="PTHR33908">
    <property type="entry name" value="MANNOSYLTRANSFERASE YKCB-RELATED"/>
    <property type="match status" value="1"/>
</dbReference>
<gene>
    <name evidence="10" type="ORF">SZ63_08995</name>
</gene>
<keyword evidence="2" id="KW-1003">Cell membrane</keyword>
<evidence type="ECO:0000256" key="5">
    <source>
        <dbReference type="ARBA" id="ARBA00022692"/>
    </source>
</evidence>
<keyword evidence="6 8" id="KW-1133">Transmembrane helix</keyword>
<name>A0A0H1R4W6_9EURY</name>
<keyword evidence="7 8" id="KW-0472">Membrane</keyword>
<evidence type="ECO:0000313" key="11">
    <source>
        <dbReference type="Proteomes" id="UP000035301"/>
    </source>
</evidence>
<feature type="transmembrane region" description="Helical" evidence="8">
    <location>
        <begin position="281"/>
        <end position="299"/>
    </location>
</feature>
<dbReference type="PATRIC" id="fig|1550566.3.peg.1956"/>
<comment type="subcellular location">
    <subcellularLocation>
        <location evidence="1">Cell membrane</location>
        <topology evidence="1">Multi-pass membrane protein</topology>
    </subcellularLocation>
</comment>
<reference evidence="10 11" key="1">
    <citation type="journal article" date="2015" name="Int. J. Syst. Evol. Microbiol.">
        <title>Methanoculleus sediminis sp. nov., a methanogen from sediments near a submarine mud volcano.</title>
        <authorList>
            <person name="Chen S.C."/>
            <person name="Chen M.F."/>
            <person name="Lai M.C."/>
            <person name="Weng C.Y."/>
            <person name="Wu S.Y."/>
            <person name="Lin S."/>
            <person name="Yang T.F."/>
            <person name="Chen P.C."/>
        </authorList>
    </citation>
    <scope>NUCLEOTIDE SEQUENCE [LARGE SCALE GENOMIC DNA]</scope>
    <source>
        <strain evidence="10 11">S3Fa</strain>
    </source>
</reference>
<feature type="transmembrane region" description="Helical" evidence="8">
    <location>
        <begin position="25"/>
        <end position="45"/>
    </location>
</feature>
<evidence type="ECO:0000256" key="2">
    <source>
        <dbReference type="ARBA" id="ARBA00022475"/>
    </source>
</evidence>
<evidence type="ECO:0000256" key="6">
    <source>
        <dbReference type="ARBA" id="ARBA00022989"/>
    </source>
</evidence>
<keyword evidence="11" id="KW-1185">Reference proteome</keyword>
<protein>
    <recommendedName>
        <fullName evidence="9">Glycosyltransferase RgtA/B/C/D-like domain-containing protein</fullName>
    </recommendedName>
</protein>
<evidence type="ECO:0000256" key="1">
    <source>
        <dbReference type="ARBA" id="ARBA00004651"/>
    </source>
</evidence>
<feature type="transmembrane region" description="Helical" evidence="8">
    <location>
        <begin position="353"/>
        <end position="374"/>
    </location>
</feature>
<comment type="caution">
    <text evidence="10">The sequence shown here is derived from an EMBL/GenBank/DDBJ whole genome shotgun (WGS) entry which is preliminary data.</text>
</comment>
<evidence type="ECO:0000256" key="3">
    <source>
        <dbReference type="ARBA" id="ARBA00022676"/>
    </source>
</evidence>
<evidence type="ECO:0000313" key="10">
    <source>
        <dbReference type="EMBL" id="KLK87747.1"/>
    </source>
</evidence>
<feature type="transmembrane region" description="Helical" evidence="8">
    <location>
        <begin position="329"/>
        <end position="347"/>
    </location>
</feature>
<dbReference type="InterPro" id="IPR050297">
    <property type="entry name" value="LipidA_mod_glycosyltrf_83"/>
</dbReference>
<feature type="transmembrane region" description="Helical" evidence="8">
    <location>
        <begin position="130"/>
        <end position="163"/>
    </location>
</feature>
<dbReference type="Proteomes" id="UP000035301">
    <property type="component" value="Unassembled WGS sequence"/>
</dbReference>
<dbReference type="Pfam" id="PF13231">
    <property type="entry name" value="PMT_2"/>
    <property type="match status" value="1"/>
</dbReference>
<evidence type="ECO:0000256" key="4">
    <source>
        <dbReference type="ARBA" id="ARBA00022679"/>
    </source>
</evidence>
<feature type="transmembrane region" description="Helical" evidence="8">
    <location>
        <begin position="97"/>
        <end position="118"/>
    </location>
</feature>
<organism evidence="10 11">
    <name type="scientific">Methanoculleus sediminis</name>
    <dbReference type="NCBI Taxonomy" id="1550566"/>
    <lineage>
        <taxon>Archaea</taxon>
        <taxon>Methanobacteriati</taxon>
        <taxon>Methanobacteriota</taxon>
        <taxon>Stenosarchaea group</taxon>
        <taxon>Methanomicrobia</taxon>
        <taxon>Methanomicrobiales</taxon>
        <taxon>Methanomicrobiaceae</taxon>
        <taxon>Methanoculleus</taxon>
    </lineage>
</organism>
<sequence>MVIMNYEGNILTKTKSVIAKSWNDYTVFIAVCIALYLLRLLIAVVSGHHGSDITDHLVGAHGLIEGKLLYVDADFFYPPLHAYFQAFLLKTLGDTILVAKLPAIIGDAALTWALYHMGKRSSEVVGRQMALAYLLLPLSVLTSDVLGLFDSVAIFLMILGIHYFLYDSLVASSFFIGFGAMYKFFPFLAAIPMLAFLGVRKAWKNTFVYGVILLGTCAAIIAPYLYFDVQATLQDLVLTGSKYPDSFSIYNVLPLESTTLPFALQAVLLIAAYLIIKKYGLFADCTFESIALFVALFVMLNKNIYPHYFLWAFPFFAYWFISNEELGKLTLLMIVDTALLSLFWLNYGELVNSNILLPLTFQALNWAAIVYIIYRQRQKVQLSLRSEKSEVAD</sequence>
<dbReference type="InterPro" id="IPR038731">
    <property type="entry name" value="RgtA/B/C-like"/>
</dbReference>
<evidence type="ECO:0000256" key="7">
    <source>
        <dbReference type="ARBA" id="ARBA00023136"/>
    </source>
</evidence>
<feature type="transmembrane region" description="Helical" evidence="8">
    <location>
        <begin position="247"/>
        <end position="274"/>
    </location>
</feature>
<dbReference type="PANTHER" id="PTHR33908:SF11">
    <property type="entry name" value="MEMBRANE PROTEIN"/>
    <property type="match status" value="1"/>
</dbReference>
<feature type="transmembrane region" description="Helical" evidence="8">
    <location>
        <begin position="206"/>
        <end position="227"/>
    </location>
</feature>
<dbReference type="GO" id="GO:0008610">
    <property type="term" value="P:lipid biosynthetic process"/>
    <property type="evidence" value="ECO:0007669"/>
    <property type="project" value="UniProtKB-ARBA"/>
</dbReference>
<dbReference type="RefSeq" id="WP_048184425.1">
    <property type="nucleotide sequence ID" value="NZ_JXOJ01000004.1"/>
</dbReference>